<evidence type="ECO:0000313" key="3">
    <source>
        <dbReference type="Proteomes" id="UP000006057"/>
    </source>
</evidence>
<dbReference type="STRING" id="710421.Mycch_2741"/>
<reference evidence="2 3" key="1">
    <citation type="submission" date="2012-06" db="EMBL/GenBank/DDBJ databases">
        <title>Complete sequence of chromosome of Mycobacterium chubuense NBB4.</title>
        <authorList>
            <consortium name="US DOE Joint Genome Institute"/>
            <person name="Lucas S."/>
            <person name="Han J."/>
            <person name="Lapidus A."/>
            <person name="Cheng J.-F."/>
            <person name="Goodwin L."/>
            <person name="Pitluck S."/>
            <person name="Peters L."/>
            <person name="Mikhailova N."/>
            <person name="Teshima H."/>
            <person name="Detter J.C."/>
            <person name="Han C."/>
            <person name="Tapia R."/>
            <person name="Land M."/>
            <person name="Hauser L."/>
            <person name="Kyrpides N."/>
            <person name="Ivanova N."/>
            <person name="Pagani I."/>
            <person name="Mattes T."/>
            <person name="Holmes A."/>
            <person name="Rutledge P."/>
            <person name="Paulsen I."/>
            <person name="Coleman N."/>
            <person name="Woyke T."/>
        </authorList>
    </citation>
    <scope>NUCLEOTIDE SEQUENCE [LARGE SCALE GENOMIC DNA]</scope>
    <source>
        <strain evidence="2 3">NBB4</strain>
    </source>
</reference>
<dbReference type="eggNOG" id="ENOG5030G36">
    <property type="taxonomic scope" value="Bacteria"/>
</dbReference>
<name>I4BJP5_MYCCN</name>
<dbReference type="HOGENOM" id="CLU_1693524_0_0_11"/>
<dbReference type="EMBL" id="CP003053">
    <property type="protein sequence ID" value="AFM17502.1"/>
    <property type="molecule type" value="Genomic_DNA"/>
</dbReference>
<evidence type="ECO:0000256" key="1">
    <source>
        <dbReference type="SAM" id="SignalP"/>
    </source>
</evidence>
<evidence type="ECO:0008006" key="4">
    <source>
        <dbReference type="Google" id="ProtNLM"/>
    </source>
</evidence>
<protein>
    <recommendedName>
        <fullName evidence="4">Secreted protein</fullName>
    </recommendedName>
</protein>
<sequence precursor="true">MPPADIPDMRALVMPVLLPVVAASSLIAGAGVAHAAPPGFPDVDAFSAVDPSGYQLMGAHPSMSGWVFSTPAGLRCQDSLIPDLGVFCQGPIAGSAPGTTMVSVSLTTEGAFSRSDLDPGAGSYPLLPTGAKLAAGNGVVCAVPTADTLACRAGKPDSWAADTPDPPDRHYGEHGFVVSPSGSWAY</sequence>
<dbReference type="Proteomes" id="UP000006057">
    <property type="component" value="Chromosome"/>
</dbReference>
<accession>I4BJP5</accession>
<dbReference type="PATRIC" id="fig|710421.3.peg.2730"/>
<feature type="signal peptide" evidence="1">
    <location>
        <begin position="1"/>
        <end position="35"/>
    </location>
</feature>
<organism evidence="2 3">
    <name type="scientific">Mycolicibacterium chubuense (strain NBB4)</name>
    <name type="common">Mycobacterium chubuense</name>
    <dbReference type="NCBI Taxonomy" id="710421"/>
    <lineage>
        <taxon>Bacteria</taxon>
        <taxon>Bacillati</taxon>
        <taxon>Actinomycetota</taxon>
        <taxon>Actinomycetes</taxon>
        <taxon>Mycobacteriales</taxon>
        <taxon>Mycobacteriaceae</taxon>
        <taxon>Mycolicibacterium</taxon>
    </lineage>
</organism>
<feature type="chain" id="PRO_5003686734" description="Secreted protein" evidence="1">
    <location>
        <begin position="36"/>
        <end position="186"/>
    </location>
</feature>
<dbReference type="KEGG" id="mcb:Mycch_2741"/>
<dbReference type="AlphaFoldDB" id="I4BJP5"/>
<evidence type="ECO:0000313" key="2">
    <source>
        <dbReference type="EMBL" id="AFM17502.1"/>
    </source>
</evidence>
<gene>
    <name evidence="2" type="ordered locus">Mycch_2741</name>
</gene>
<proteinExistence type="predicted"/>
<keyword evidence="3" id="KW-1185">Reference proteome</keyword>
<keyword evidence="1" id="KW-0732">Signal</keyword>